<feature type="compositionally biased region" description="Low complexity" evidence="8">
    <location>
        <begin position="570"/>
        <end position="583"/>
    </location>
</feature>
<dbReference type="GO" id="GO:0005634">
    <property type="term" value="C:nucleus"/>
    <property type="evidence" value="ECO:0007669"/>
    <property type="project" value="TreeGrafter"/>
</dbReference>
<dbReference type="Gene3D" id="3.30.70.330">
    <property type="match status" value="1"/>
</dbReference>
<feature type="compositionally biased region" description="Basic residues" evidence="8">
    <location>
        <begin position="584"/>
        <end position="594"/>
    </location>
</feature>
<dbReference type="InterPro" id="IPR045137">
    <property type="entry name" value="RBM26/27"/>
</dbReference>
<feature type="region of interest" description="Disordered" evidence="8">
    <location>
        <begin position="524"/>
        <end position="551"/>
    </location>
</feature>
<evidence type="ECO:0000256" key="6">
    <source>
        <dbReference type="PROSITE-ProRule" id="PRU00176"/>
    </source>
</evidence>
<evidence type="ECO:0000256" key="8">
    <source>
        <dbReference type="SAM" id="MobiDB-lite"/>
    </source>
</evidence>
<evidence type="ECO:0000313" key="12">
    <source>
        <dbReference type="Proteomes" id="UP000242519"/>
    </source>
</evidence>
<proteinExistence type="predicted"/>
<dbReference type="FunFam" id="3.30.70.330:FF:000647">
    <property type="entry name" value="CCCH zinc finger and RRM domain protein"/>
    <property type="match status" value="1"/>
</dbReference>
<dbReference type="FunFam" id="1.20.1390.10:FF:000007">
    <property type="entry name" value="CCCH zinc finger and RRM domain protein"/>
    <property type="match status" value="1"/>
</dbReference>
<dbReference type="Pfam" id="PF01480">
    <property type="entry name" value="PWI"/>
    <property type="match status" value="1"/>
</dbReference>
<dbReference type="PROSITE" id="PS50103">
    <property type="entry name" value="ZF_C3H1"/>
    <property type="match status" value="1"/>
</dbReference>
<dbReference type="InterPro" id="IPR002483">
    <property type="entry name" value="PWI_dom"/>
</dbReference>
<keyword evidence="2 7" id="KW-0863">Zinc-finger</keyword>
<feature type="compositionally biased region" description="Pro residues" evidence="8">
    <location>
        <begin position="778"/>
        <end position="788"/>
    </location>
</feature>
<feature type="region of interest" description="Disordered" evidence="8">
    <location>
        <begin position="570"/>
        <end position="613"/>
    </location>
</feature>
<dbReference type="STRING" id="503106.A0A218Z611"/>
<feature type="zinc finger region" description="C3H1-type" evidence="7">
    <location>
        <begin position="245"/>
        <end position="273"/>
    </location>
</feature>
<reference evidence="11 12" key="1">
    <citation type="submission" date="2017-04" db="EMBL/GenBank/DDBJ databases">
        <title>Draft genome sequence of Marssonina coronaria NL1: causal agent of apple blotch.</title>
        <authorList>
            <person name="Cheng Q."/>
        </authorList>
    </citation>
    <scope>NUCLEOTIDE SEQUENCE [LARGE SCALE GENOMIC DNA]</scope>
    <source>
        <strain evidence="11 12">NL1</strain>
    </source>
</reference>
<evidence type="ECO:0000313" key="11">
    <source>
        <dbReference type="EMBL" id="OWP03487.1"/>
    </source>
</evidence>
<dbReference type="PANTHER" id="PTHR14398:SF0">
    <property type="entry name" value="ZINC FINGER PROTEIN SWM"/>
    <property type="match status" value="1"/>
</dbReference>
<dbReference type="PROSITE" id="PS50102">
    <property type="entry name" value="RRM"/>
    <property type="match status" value="1"/>
</dbReference>
<evidence type="ECO:0000256" key="3">
    <source>
        <dbReference type="ARBA" id="ARBA00022833"/>
    </source>
</evidence>
<keyword evidence="12" id="KW-1185">Reference proteome</keyword>
<feature type="compositionally biased region" description="Basic and acidic residues" evidence="8">
    <location>
        <begin position="341"/>
        <end position="352"/>
    </location>
</feature>
<name>A0A218Z611_9HELO</name>
<evidence type="ECO:0008006" key="13">
    <source>
        <dbReference type="Google" id="ProtNLM"/>
    </source>
</evidence>
<gene>
    <name evidence="11" type="ORF">B2J93_7505</name>
</gene>
<dbReference type="InterPro" id="IPR035979">
    <property type="entry name" value="RBD_domain_sf"/>
</dbReference>
<dbReference type="InterPro" id="IPR036855">
    <property type="entry name" value="Znf_CCCH_sf"/>
</dbReference>
<dbReference type="EMBL" id="MZNU01000176">
    <property type="protein sequence ID" value="OWP03487.1"/>
    <property type="molecule type" value="Genomic_DNA"/>
</dbReference>
<dbReference type="Proteomes" id="UP000242519">
    <property type="component" value="Unassembled WGS sequence"/>
</dbReference>
<evidence type="ECO:0000259" key="10">
    <source>
        <dbReference type="PROSITE" id="PS50103"/>
    </source>
</evidence>
<feature type="region of interest" description="Disordered" evidence="8">
    <location>
        <begin position="116"/>
        <end position="147"/>
    </location>
</feature>
<feature type="domain" description="C3H1-type" evidence="10">
    <location>
        <begin position="245"/>
        <end position="273"/>
    </location>
</feature>
<organism evidence="11 12">
    <name type="scientific">Diplocarpon coronariae</name>
    <dbReference type="NCBI Taxonomy" id="2795749"/>
    <lineage>
        <taxon>Eukaryota</taxon>
        <taxon>Fungi</taxon>
        <taxon>Dikarya</taxon>
        <taxon>Ascomycota</taxon>
        <taxon>Pezizomycotina</taxon>
        <taxon>Leotiomycetes</taxon>
        <taxon>Helotiales</taxon>
        <taxon>Drepanopezizaceae</taxon>
        <taxon>Diplocarpon</taxon>
    </lineage>
</organism>
<keyword evidence="3 7" id="KW-0862">Zinc</keyword>
<dbReference type="Gene3D" id="1.20.1390.10">
    <property type="entry name" value="PWI domain"/>
    <property type="match status" value="1"/>
</dbReference>
<dbReference type="SMART" id="SM00360">
    <property type="entry name" value="RRM"/>
    <property type="match status" value="1"/>
</dbReference>
<feature type="compositionally biased region" description="Low complexity" evidence="8">
    <location>
        <begin position="524"/>
        <end position="536"/>
    </location>
</feature>
<evidence type="ECO:0000256" key="4">
    <source>
        <dbReference type="ARBA" id="ARBA00022884"/>
    </source>
</evidence>
<feature type="region of interest" description="Disordered" evidence="8">
    <location>
        <begin position="299"/>
        <end position="354"/>
    </location>
</feature>
<dbReference type="InterPro" id="IPR000571">
    <property type="entry name" value="Znf_CCCH"/>
</dbReference>
<evidence type="ECO:0000259" key="9">
    <source>
        <dbReference type="PROSITE" id="PS50102"/>
    </source>
</evidence>
<dbReference type="SMART" id="SM00356">
    <property type="entry name" value="ZnF_C3H1"/>
    <property type="match status" value="1"/>
</dbReference>
<dbReference type="SUPFAM" id="SSF90229">
    <property type="entry name" value="CCCH zinc finger"/>
    <property type="match status" value="1"/>
</dbReference>
<feature type="region of interest" description="Disordered" evidence="8">
    <location>
        <begin position="432"/>
        <end position="467"/>
    </location>
</feature>
<feature type="region of interest" description="Disordered" evidence="8">
    <location>
        <begin position="729"/>
        <end position="751"/>
    </location>
</feature>
<dbReference type="GO" id="GO:0008270">
    <property type="term" value="F:zinc ion binding"/>
    <property type="evidence" value="ECO:0007669"/>
    <property type="project" value="UniProtKB-KW"/>
</dbReference>
<protein>
    <recommendedName>
        <fullName evidence="13">CCCH zinc finger and RRM domain-containing protein</fullName>
    </recommendedName>
</protein>
<evidence type="ECO:0000256" key="7">
    <source>
        <dbReference type="PROSITE-ProRule" id="PRU00723"/>
    </source>
</evidence>
<dbReference type="Pfam" id="PF00076">
    <property type="entry name" value="RRM_1"/>
    <property type="match status" value="1"/>
</dbReference>
<comment type="caution">
    <text evidence="11">The sequence shown here is derived from an EMBL/GenBank/DDBJ whole genome shotgun (WGS) entry which is preliminary data.</text>
</comment>
<dbReference type="OrthoDB" id="443401at2759"/>
<feature type="domain" description="RRM" evidence="9">
    <location>
        <begin position="357"/>
        <end position="429"/>
    </location>
</feature>
<feature type="compositionally biased region" description="Basic residues" evidence="8">
    <location>
        <begin position="848"/>
        <end position="863"/>
    </location>
</feature>
<feature type="region of interest" description="Disordered" evidence="8">
    <location>
        <begin position="475"/>
        <end position="494"/>
    </location>
</feature>
<evidence type="ECO:0000256" key="2">
    <source>
        <dbReference type="ARBA" id="ARBA00022771"/>
    </source>
</evidence>
<keyword evidence="4 6" id="KW-0694">RNA-binding</keyword>
<comment type="function">
    <text evidence="5">May be involved in the turnover of nuclear polyadenylated (pA+) RNA.</text>
</comment>
<dbReference type="SUPFAM" id="SSF54928">
    <property type="entry name" value="RNA-binding domain, RBD"/>
    <property type="match status" value="1"/>
</dbReference>
<dbReference type="InterPro" id="IPR012677">
    <property type="entry name" value="Nucleotide-bd_a/b_plait_sf"/>
</dbReference>
<dbReference type="AlphaFoldDB" id="A0A218Z611"/>
<evidence type="ECO:0000256" key="1">
    <source>
        <dbReference type="ARBA" id="ARBA00022723"/>
    </source>
</evidence>
<dbReference type="InParanoid" id="A0A218Z611"/>
<feature type="compositionally biased region" description="Basic and acidic residues" evidence="8">
    <location>
        <begin position="126"/>
        <end position="135"/>
    </location>
</feature>
<accession>A0A218Z611</accession>
<feature type="compositionally biased region" description="Basic and acidic residues" evidence="8">
    <location>
        <begin position="817"/>
        <end position="834"/>
    </location>
</feature>
<evidence type="ECO:0000256" key="5">
    <source>
        <dbReference type="ARBA" id="ARBA00043866"/>
    </source>
</evidence>
<feature type="compositionally biased region" description="Basic residues" evidence="8">
    <location>
        <begin position="789"/>
        <end position="798"/>
    </location>
</feature>
<sequence>MLFSEEDAPLLKKWIVKRLENTSDADADVLADYVLALLRHDGDTETVRQLCEAEIPDFLKEDSTIFVQDVFDAIQYKSYLPGAPPVRRQSVPFAPPSGPSALSAHSYGNLGMGVPNGPQNGSRKRSFNERGDGDVPGRGYMPGDSNGRAFKQVRRGGQVRGGFEGFNPNGGRGGYTGDRPPPITLQGMPQNGFPSMPSMPSPPPGMPPMDPNNPMAAILAMHAMGFPVPDMSSVPPATSTGPPLPSQKPRCRDFDQKGFCARGNQCHFEHGEHKIWVPPANRGDEYDPSNSSLMTGIEGASPSLGPMNPSNQFRGGDRGRGRGTFGRGDRMQLSGPGRKGGRSEFSSDRPNYDKSNTTIVVENIPEDRFSEDEVRGFFSEFGNIEDVSMRPYKRLAIVKYHDWGAANEAYKSPAVIFDNRFVKVYWFNGDESLPKPPTAAKPNGGIKKERPDTNAPAPARQTSEPQIDIEEFARKQQEVQKAHDEKIKKKQEMEAAKKELEKRQEELLKNQAEEKRKLLERIAAKSGKSASSANGSVNGTPAPEAKSASQTEALKAQLAALEAEAQSLGLDTSLTDTNSTSLRGRGRGRARGGYRGRGEFVPRGRGTYRGRGGVPFSADGRSFNLDNRPKTVSVTGVDFTDGAKDAALREYLFPIGEFTNLDATSARAHITFKDRHTAEQFLASVSRDNGEIPSAGKVELAWIKTPLPPVVLPAAKSVMIKPEEDTHMDEGDAMAASSPATGPAAHAEGSHVEQHNLDYDVADDNDWGIHLSPYGTPNIPPSTSPPQAPRRKSKAKAKLHVESEVKGNPTTPTPVRCPEHQRRPLEEVDYHRSSTDALAALYTSAPPQKKKKEVRRRAKKKKGKGEEEEESKKLTSDPSKTTPDGLRATGSREQAPRCANPLQREITVPLFLALRCGKPE</sequence>
<dbReference type="PANTHER" id="PTHR14398">
    <property type="entry name" value="RNA RECOGNITION RRM/RNP DOMAIN"/>
    <property type="match status" value="1"/>
</dbReference>
<dbReference type="Pfam" id="PF00642">
    <property type="entry name" value="zf-CCCH"/>
    <property type="match status" value="1"/>
</dbReference>
<dbReference type="GO" id="GO:0003723">
    <property type="term" value="F:RNA binding"/>
    <property type="evidence" value="ECO:0007669"/>
    <property type="project" value="UniProtKB-UniRule"/>
</dbReference>
<keyword evidence="1 7" id="KW-0479">Metal-binding</keyword>
<dbReference type="InterPro" id="IPR000504">
    <property type="entry name" value="RRM_dom"/>
</dbReference>
<feature type="region of interest" description="Disordered" evidence="8">
    <location>
        <begin position="768"/>
        <end position="901"/>
    </location>
</feature>
<dbReference type="CDD" id="cd12257">
    <property type="entry name" value="RRM1_RBM26_like"/>
    <property type="match status" value="1"/>
</dbReference>